<dbReference type="InterPro" id="IPR003594">
    <property type="entry name" value="HATPase_dom"/>
</dbReference>
<dbReference type="InterPro" id="IPR036890">
    <property type="entry name" value="HATPase_C_sf"/>
</dbReference>
<keyword evidence="10" id="KW-0812">Transmembrane</keyword>
<dbReference type="Pfam" id="PF02518">
    <property type="entry name" value="HATPase_c"/>
    <property type="match status" value="1"/>
</dbReference>
<keyword evidence="3" id="KW-0597">Phosphoprotein</keyword>
<evidence type="ECO:0000256" key="5">
    <source>
        <dbReference type="ARBA" id="ARBA00022741"/>
    </source>
</evidence>
<reference evidence="13 14" key="1">
    <citation type="submission" date="2014-06" db="EMBL/GenBank/DDBJ databases">
        <title>Genome characterization of distinct group I Clostridium botulinum lineages.</title>
        <authorList>
            <person name="Giordani F."/>
            <person name="Anselmo A."/>
            <person name="Fillo S."/>
            <person name="Palozzi A.M."/>
            <person name="Fortunato A."/>
            <person name="Gentile B."/>
            <person name="Ciammaruconi A."/>
            <person name="Anniballi F."/>
            <person name="De Medici D."/>
            <person name="Lista F."/>
        </authorList>
    </citation>
    <scope>NUCLEOTIDE SEQUENCE [LARGE SCALE GENOMIC DNA]</scope>
    <source>
        <strain evidence="13 14">B2 450</strain>
    </source>
</reference>
<dbReference type="PANTHER" id="PTHR24421:SF10">
    <property type="entry name" value="NITRATE_NITRITE SENSOR PROTEIN NARQ"/>
    <property type="match status" value="1"/>
</dbReference>
<dbReference type="PATRIC" id="fig|1379739.3.peg.1791"/>
<evidence type="ECO:0000256" key="8">
    <source>
        <dbReference type="ARBA" id="ARBA00023012"/>
    </source>
</evidence>
<evidence type="ECO:0000256" key="2">
    <source>
        <dbReference type="ARBA" id="ARBA00012438"/>
    </source>
</evidence>
<evidence type="ECO:0000313" key="14">
    <source>
        <dbReference type="Proteomes" id="UP000032250"/>
    </source>
</evidence>
<dbReference type="Proteomes" id="UP000032250">
    <property type="component" value="Unassembled WGS sequence"/>
</dbReference>
<keyword evidence="7" id="KW-0067">ATP-binding</keyword>
<dbReference type="Gene3D" id="3.30.565.10">
    <property type="entry name" value="Histidine kinase-like ATPase, C-terminal domain"/>
    <property type="match status" value="1"/>
</dbReference>
<evidence type="ECO:0000256" key="10">
    <source>
        <dbReference type="SAM" id="Phobius"/>
    </source>
</evidence>
<feature type="transmembrane region" description="Helical" evidence="10">
    <location>
        <begin position="99"/>
        <end position="117"/>
    </location>
</feature>
<evidence type="ECO:0000256" key="3">
    <source>
        <dbReference type="ARBA" id="ARBA00022553"/>
    </source>
</evidence>
<dbReference type="PANTHER" id="PTHR24421">
    <property type="entry name" value="NITRATE/NITRITE SENSOR PROTEIN NARX-RELATED"/>
    <property type="match status" value="1"/>
</dbReference>
<evidence type="ECO:0000256" key="9">
    <source>
        <dbReference type="SAM" id="Coils"/>
    </source>
</evidence>
<proteinExistence type="predicted"/>
<evidence type="ECO:0000256" key="4">
    <source>
        <dbReference type="ARBA" id="ARBA00022679"/>
    </source>
</evidence>
<evidence type="ECO:0000259" key="11">
    <source>
        <dbReference type="Pfam" id="PF02518"/>
    </source>
</evidence>
<dbReference type="EC" id="2.7.13.3" evidence="2"/>
<keyword evidence="6 13" id="KW-0418">Kinase</keyword>
<dbReference type="AlphaFoldDB" id="A0A0D0ZXR5"/>
<feature type="domain" description="Signal transduction histidine kinase subgroup 3 dimerisation and phosphoacceptor" evidence="12">
    <location>
        <begin position="187"/>
        <end position="253"/>
    </location>
</feature>
<keyword evidence="10" id="KW-1133">Transmembrane helix</keyword>
<keyword evidence="10" id="KW-0472">Membrane</keyword>
<dbReference type="CDD" id="cd16917">
    <property type="entry name" value="HATPase_UhpB-NarQ-NarX-like"/>
    <property type="match status" value="1"/>
</dbReference>
<feature type="transmembrane region" description="Helical" evidence="10">
    <location>
        <begin position="63"/>
        <end position="87"/>
    </location>
</feature>
<feature type="transmembrane region" description="Helical" evidence="10">
    <location>
        <begin position="31"/>
        <end position="51"/>
    </location>
</feature>
<dbReference type="EMBL" id="JXSU01000007">
    <property type="protein sequence ID" value="KIS23393.1"/>
    <property type="molecule type" value="Genomic_DNA"/>
</dbReference>
<dbReference type="GO" id="GO:0005524">
    <property type="term" value="F:ATP binding"/>
    <property type="evidence" value="ECO:0007669"/>
    <property type="project" value="UniProtKB-KW"/>
</dbReference>
<evidence type="ECO:0000256" key="1">
    <source>
        <dbReference type="ARBA" id="ARBA00000085"/>
    </source>
</evidence>
<comment type="catalytic activity">
    <reaction evidence="1">
        <text>ATP + protein L-histidine = ADP + protein N-phospho-L-histidine.</text>
        <dbReference type="EC" id="2.7.13.3"/>
    </reaction>
</comment>
<evidence type="ECO:0000256" key="6">
    <source>
        <dbReference type="ARBA" id="ARBA00022777"/>
    </source>
</evidence>
<dbReference type="GO" id="GO:0046983">
    <property type="term" value="F:protein dimerization activity"/>
    <property type="evidence" value="ECO:0007669"/>
    <property type="project" value="InterPro"/>
</dbReference>
<evidence type="ECO:0000256" key="7">
    <source>
        <dbReference type="ARBA" id="ARBA00022840"/>
    </source>
</evidence>
<feature type="domain" description="Histidine kinase/HSP90-like ATPase" evidence="11">
    <location>
        <begin position="297"/>
        <end position="373"/>
    </location>
</feature>
<feature type="coiled-coil region" evidence="9">
    <location>
        <begin position="151"/>
        <end position="185"/>
    </location>
</feature>
<keyword evidence="4" id="KW-0808">Transferase</keyword>
<gene>
    <name evidence="13" type="ORF">N495_07255</name>
</gene>
<evidence type="ECO:0000259" key="12">
    <source>
        <dbReference type="Pfam" id="PF07730"/>
    </source>
</evidence>
<protein>
    <recommendedName>
        <fullName evidence="2">histidine kinase</fullName>
        <ecNumber evidence="2">2.7.13.3</ecNumber>
    </recommendedName>
</protein>
<evidence type="ECO:0000313" key="13">
    <source>
        <dbReference type="EMBL" id="KIS23393.1"/>
    </source>
</evidence>
<accession>A0A0D0ZXR5</accession>
<dbReference type="Gene3D" id="1.20.5.1930">
    <property type="match status" value="1"/>
</dbReference>
<dbReference type="InterPro" id="IPR011712">
    <property type="entry name" value="Sig_transdc_His_kin_sub3_dim/P"/>
</dbReference>
<dbReference type="Pfam" id="PF07730">
    <property type="entry name" value="HisKA_3"/>
    <property type="match status" value="1"/>
</dbReference>
<organism evidence="13 14">
    <name type="scientific">Clostridium botulinum B2 450</name>
    <dbReference type="NCBI Taxonomy" id="1379739"/>
    <lineage>
        <taxon>Bacteria</taxon>
        <taxon>Bacillati</taxon>
        <taxon>Bacillota</taxon>
        <taxon>Clostridia</taxon>
        <taxon>Eubacteriales</taxon>
        <taxon>Clostridiaceae</taxon>
        <taxon>Clostridium</taxon>
    </lineage>
</organism>
<keyword evidence="8" id="KW-0902">Two-component regulatory system</keyword>
<dbReference type="HOGENOM" id="CLU_000445_20_15_9"/>
<feature type="transmembrane region" description="Helical" evidence="10">
    <location>
        <begin position="7"/>
        <end position="25"/>
    </location>
</feature>
<name>A0A0D0ZXR5_CLOBO</name>
<sequence length="385" mass="44279">MERKKLLIIFRYIAILLLIFGIASFEKENITTHTVILILLFIINNQVRFFILNKNKNLVFMSIILECILAYIGYTNYSGILFFYFFTDILDSALFLKGRLSYLTFSIVLIIIIFLGWNLNLSEILSIVTSFIMLFILATYIKEENSGKLRAQKLYDKLRISEEKLKKANKDLESYANSIEELTVLRERNRISREIHDSVGHSLSTMIIQLGAIEKIAEKDGKLTSEMARNLGEFAKNSLGEVRCAVRALKPREFEKYEGILAVEELTKNFEKLTGVKIKLGFSKEKWTLNSDQCFVLYRVVQEFLSNSLRHGKATRVDIFMGFNEENLIITLRDNGQGADKIEKGVGLKSIWERVNELGGTVAYNSKKEEGFLLKVVLYPQINEI</sequence>
<dbReference type="OrthoDB" id="9781904at2"/>
<dbReference type="InterPro" id="IPR050482">
    <property type="entry name" value="Sensor_HK_TwoCompSys"/>
</dbReference>
<keyword evidence="9" id="KW-0175">Coiled coil</keyword>
<dbReference type="GO" id="GO:0000155">
    <property type="term" value="F:phosphorelay sensor kinase activity"/>
    <property type="evidence" value="ECO:0007669"/>
    <property type="project" value="InterPro"/>
</dbReference>
<dbReference type="GO" id="GO:0016020">
    <property type="term" value="C:membrane"/>
    <property type="evidence" value="ECO:0007669"/>
    <property type="project" value="InterPro"/>
</dbReference>
<comment type="caution">
    <text evidence="13">The sequence shown here is derived from an EMBL/GenBank/DDBJ whole genome shotgun (WGS) entry which is preliminary data.</text>
</comment>
<keyword evidence="5" id="KW-0547">Nucleotide-binding</keyword>
<dbReference type="SUPFAM" id="SSF55874">
    <property type="entry name" value="ATPase domain of HSP90 chaperone/DNA topoisomerase II/histidine kinase"/>
    <property type="match status" value="1"/>
</dbReference>
<feature type="transmembrane region" description="Helical" evidence="10">
    <location>
        <begin position="124"/>
        <end position="141"/>
    </location>
</feature>
<dbReference type="RefSeq" id="WP_043031808.1">
    <property type="nucleotide sequence ID" value="NZ_JXSU01000007.1"/>
</dbReference>